<dbReference type="HOGENOM" id="CLU_818005_0_0_10"/>
<evidence type="ECO:0000313" key="2">
    <source>
        <dbReference type="Proteomes" id="UP000010093"/>
    </source>
</evidence>
<dbReference type="SUPFAM" id="SSF55166">
    <property type="entry name" value="Hedgehog/DD-peptidase"/>
    <property type="match status" value="1"/>
</dbReference>
<reference evidence="1 2" key="1">
    <citation type="journal article" date="2012" name="J. Bacteriol.">
        <title>Complete genome sequence of Riemerella anatipestifer reference strain.</title>
        <authorList>
            <person name="Wang X."/>
            <person name="Zhu D."/>
            <person name="Wang M."/>
            <person name="Cheng A."/>
            <person name="Jia R."/>
            <person name="Zhou Y."/>
            <person name="Chen Z."/>
            <person name="Luo Q."/>
            <person name="Liu F."/>
            <person name="Wang Y."/>
            <person name="Chen X.Y."/>
        </authorList>
    </citation>
    <scope>NUCLEOTIDE SEQUENCE [LARGE SCALE GENOMIC DNA]</scope>
    <source>
        <strain evidence="2">DSM 15868</strain>
    </source>
</reference>
<sequence>MGNYTITILDDGTPQKYLDKILNKYPDVILKRNEKADLKSKAIENNIKEGTGINGFIIPVDLWKGAVEKASEYFVMTEDDVWLTEEIDLMEVEKTLKFHEVSLLKVGWISNRKVNAFLRDTINEEIVALEPNFWVAGRWFMHAVIKNKYRLFSLLYRLKLVDRNTYNDYWIMNSLLMGIYKKEYWLFLWDKIEGRVDEQMQIINATQWYRKNKRNKFNYTKFKNLRMSTTFVSSATNSYHQYGIDCDINFFNYIMNEEWYSGNFNSLQNFPKDISEDYYISFLNKHNNNRCLPENWKAWADKFKEQYRRQDVVVD</sequence>
<gene>
    <name evidence="1" type="ORF">RA0C_1725</name>
</gene>
<dbReference type="AlphaFoldDB" id="H8MD25"/>
<dbReference type="EMBL" id="CP003388">
    <property type="protein sequence ID" value="AFD56612.1"/>
    <property type="molecule type" value="Genomic_DNA"/>
</dbReference>
<dbReference type="KEGG" id="rai:RA0C_1725"/>
<evidence type="ECO:0000313" key="1">
    <source>
        <dbReference type="EMBL" id="AFD56612.1"/>
    </source>
</evidence>
<dbReference type="GO" id="GO:0016740">
    <property type="term" value="F:transferase activity"/>
    <property type="evidence" value="ECO:0007669"/>
    <property type="project" value="UniProtKB-KW"/>
</dbReference>
<dbReference type="PATRIC" id="fig|693978.17.peg.1712"/>
<organism evidence="1 2">
    <name type="scientific">Riemerella anatipestifer (strain ATCC 11845 / DSM 15868 / JCM 9532 / NCTC 11014)</name>
    <dbReference type="NCBI Taxonomy" id="693978"/>
    <lineage>
        <taxon>Bacteria</taxon>
        <taxon>Pseudomonadati</taxon>
        <taxon>Bacteroidota</taxon>
        <taxon>Flavobacteriia</taxon>
        <taxon>Flavobacteriales</taxon>
        <taxon>Weeksellaceae</taxon>
        <taxon>Riemerella</taxon>
    </lineage>
</organism>
<proteinExistence type="predicted"/>
<dbReference type="Proteomes" id="UP000010093">
    <property type="component" value="Chromosome"/>
</dbReference>
<keyword evidence="1" id="KW-0808">Transferase</keyword>
<protein>
    <submittedName>
        <fullName evidence="1">Glycosyl transferase family 2</fullName>
    </submittedName>
</protein>
<accession>H8MD25</accession>
<name>H8MD25_RIEAD</name>
<dbReference type="InterPro" id="IPR009045">
    <property type="entry name" value="Zn_M74/Hedgehog-like"/>
</dbReference>